<dbReference type="GO" id="GO:0031207">
    <property type="term" value="C:Sec62/Sec63 complex"/>
    <property type="evidence" value="ECO:0007669"/>
    <property type="project" value="InterPro"/>
</dbReference>
<name>A0AAN6JC79_9PEZI</name>
<dbReference type="AlphaFoldDB" id="A0AAN6JC79"/>
<keyword evidence="2" id="KW-0472">Membrane</keyword>
<organism evidence="3 4">
    <name type="scientific">Friedmanniomyces endolithicus</name>
    <dbReference type="NCBI Taxonomy" id="329885"/>
    <lineage>
        <taxon>Eukaryota</taxon>
        <taxon>Fungi</taxon>
        <taxon>Dikarya</taxon>
        <taxon>Ascomycota</taxon>
        <taxon>Pezizomycotina</taxon>
        <taxon>Dothideomycetes</taxon>
        <taxon>Dothideomycetidae</taxon>
        <taxon>Mycosphaerellales</taxon>
        <taxon>Teratosphaeriaceae</taxon>
        <taxon>Friedmanniomyces</taxon>
    </lineage>
</organism>
<proteinExistence type="predicted"/>
<gene>
    <name evidence="3" type="primary">sec66_2</name>
    <name evidence="3" type="ORF">LTR82_009843</name>
</gene>
<dbReference type="PANTHER" id="PTHR28229">
    <property type="entry name" value="TRANSLOCATION PROTEIN SEC66"/>
    <property type="match status" value="1"/>
</dbReference>
<feature type="compositionally biased region" description="Low complexity" evidence="1">
    <location>
        <begin position="1"/>
        <end position="20"/>
    </location>
</feature>
<accession>A0AAN6JC79</accession>
<evidence type="ECO:0000256" key="2">
    <source>
        <dbReference type="SAM" id="Phobius"/>
    </source>
</evidence>
<protein>
    <submittedName>
        <fullName evidence="3">Translocation protein S66</fullName>
    </submittedName>
</protein>
<evidence type="ECO:0000313" key="3">
    <source>
        <dbReference type="EMBL" id="KAK0319079.1"/>
    </source>
</evidence>
<sequence>MDNGTNSSSNSFNSSSNGTFEGVPPPQPTKSFWTNLLLPALYLIIVAASLYTFSSTYRKRQLAKTAKLEPWFPPHRQRDIYLSLLHLDPSEQASSGDGDSEKKLSRVPDSVLKAALLQRALEDIKRIVQLRQAKPALQTLLQRGSVGDELWQRLLRAEQEMEAEVKDVVNEANAFAPEWGQVIFQSVNEMNQNLLIKQRMAEIQDTLESEKAWWDKKRAVIQSHFMKELEEADGKPAEEAKAADAAPVPNKKNRSSDDDAVIVEAGGPAQAQGGSGKGKKKGKK</sequence>
<dbReference type="EMBL" id="JASUXU010000032">
    <property type="protein sequence ID" value="KAK0319079.1"/>
    <property type="molecule type" value="Genomic_DNA"/>
</dbReference>
<dbReference type="Pfam" id="PF09802">
    <property type="entry name" value="Sec66"/>
    <property type="match status" value="1"/>
</dbReference>
<keyword evidence="2" id="KW-0812">Transmembrane</keyword>
<evidence type="ECO:0000256" key="1">
    <source>
        <dbReference type="SAM" id="MobiDB-lite"/>
    </source>
</evidence>
<feature type="region of interest" description="Disordered" evidence="1">
    <location>
        <begin position="230"/>
        <end position="284"/>
    </location>
</feature>
<dbReference type="InterPro" id="IPR018624">
    <property type="entry name" value="Sec66"/>
</dbReference>
<comment type="caution">
    <text evidence="3">The sequence shown here is derived from an EMBL/GenBank/DDBJ whole genome shotgun (WGS) entry which is preliminary data.</text>
</comment>
<dbReference type="GO" id="GO:0031204">
    <property type="term" value="P:post-translational protein targeting to membrane, translocation"/>
    <property type="evidence" value="ECO:0007669"/>
    <property type="project" value="InterPro"/>
</dbReference>
<keyword evidence="2" id="KW-1133">Transmembrane helix</keyword>
<feature type="transmembrane region" description="Helical" evidence="2">
    <location>
        <begin position="32"/>
        <end position="53"/>
    </location>
</feature>
<feature type="compositionally biased region" description="Basic and acidic residues" evidence="1">
    <location>
        <begin position="230"/>
        <end position="242"/>
    </location>
</feature>
<reference evidence="3" key="1">
    <citation type="submission" date="2021-12" db="EMBL/GenBank/DDBJ databases">
        <title>Black yeast isolated from Biological Soil Crust.</title>
        <authorList>
            <person name="Kurbessoian T."/>
        </authorList>
    </citation>
    <scope>NUCLEOTIDE SEQUENCE</scope>
    <source>
        <strain evidence="3">CCFEE 5208</strain>
    </source>
</reference>
<dbReference type="Proteomes" id="UP001168146">
    <property type="component" value="Unassembled WGS sequence"/>
</dbReference>
<feature type="region of interest" description="Disordered" evidence="1">
    <location>
        <begin position="1"/>
        <end position="24"/>
    </location>
</feature>
<dbReference type="PANTHER" id="PTHR28229:SF1">
    <property type="entry name" value="TRANSLOCATION PROTEIN SEC66"/>
    <property type="match status" value="1"/>
</dbReference>
<evidence type="ECO:0000313" key="4">
    <source>
        <dbReference type="Proteomes" id="UP001168146"/>
    </source>
</evidence>